<evidence type="ECO:0000256" key="3">
    <source>
        <dbReference type="ARBA" id="ARBA00011245"/>
    </source>
</evidence>
<gene>
    <name evidence="13 15" type="primary">cysS</name>
    <name evidence="15" type="ORF">NEOCIP111885_03760</name>
</gene>
<organism evidence="15 16">
    <name type="scientific">Pseudoneobacillus rhizosphaerae</name>
    <dbReference type="NCBI Taxonomy" id="2880968"/>
    <lineage>
        <taxon>Bacteria</taxon>
        <taxon>Bacillati</taxon>
        <taxon>Bacillota</taxon>
        <taxon>Bacilli</taxon>
        <taxon>Bacillales</taxon>
        <taxon>Bacillaceae</taxon>
        <taxon>Pseudoneobacillus</taxon>
    </lineage>
</organism>
<comment type="cofactor">
    <cofactor evidence="13">
        <name>Zn(2+)</name>
        <dbReference type="ChEBI" id="CHEBI:29105"/>
    </cofactor>
    <text evidence="13">Binds 1 zinc ion per subunit.</text>
</comment>
<reference evidence="15" key="1">
    <citation type="submission" date="2021-10" db="EMBL/GenBank/DDBJ databases">
        <authorList>
            <person name="Criscuolo A."/>
        </authorList>
    </citation>
    <scope>NUCLEOTIDE SEQUENCE</scope>
    <source>
        <strain evidence="15">CIP111885</strain>
    </source>
</reference>
<dbReference type="GO" id="GO:0005524">
    <property type="term" value="F:ATP binding"/>
    <property type="evidence" value="ECO:0007669"/>
    <property type="project" value="UniProtKB-UniRule"/>
</dbReference>
<evidence type="ECO:0000256" key="11">
    <source>
        <dbReference type="ARBA" id="ARBA00023146"/>
    </source>
</evidence>
<comment type="subcellular location">
    <subcellularLocation>
        <location evidence="1 13">Cytoplasm</location>
    </subcellularLocation>
</comment>
<keyword evidence="4 13" id="KW-0963">Cytoplasm</keyword>
<dbReference type="SUPFAM" id="SSF47323">
    <property type="entry name" value="Anticodon-binding domain of a subclass of class I aminoacyl-tRNA synthetases"/>
    <property type="match status" value="1"/>
</dbReference>
<dbReference type="CDD" id="cd00672">
    <property type="entry name" value="CysRS_core"/>
    <property type="match status" value="1"/>
</dbReference>
<dbReference type="FunFam" id="3.40.50.620:FF:000009">
    <property type="entry name" value="Cysteine--tRNA ligase"/>
    <property type="match status" value="1"/>
</dbReference>
<feature type="binding site" evidence="13">
    <location>
        <position position="209"/>
    </location>
    <ligand>
        <name>Zn(2+)</name>
        <dbReference type="ChEBI" id="CHEBI:29105"/>
    </ligand>
</feature>
<dbReference type="Proteomes" id="UP000789845">
    <property type="component" value="Unassembled WGS sequence"/>
</dbReference>
<evidence type="ECO:0000259" key="14">
    <source>
        <dbReference type="SMART" id="SM00840"/>
    </source>
</evidence>
<evidence type="ECO:0000256" key="2">
    <source>
        <dbReference type="ARBA" id="ARBA00005594"/>
    </source>
</evidence>
<dbReference type="NCBIfam" id="TIGR00435">
    <property type="entry name" value="cysS"/>
    <property type="match status" value="1"/>
</dbReference>
<comment type="catalytic activity">
    <reaction evidence="12 13">
        <text>tRNA(Cys) + L-cysteine + ATP = L-cysteinyl-tRNA(Cys) + AMP + diphosphate</text>
        <dbReference type="Rhea" id="RHEA:17773"/>
        <dbReference type="Rhea" id="RHEA-COMP:9661"/>
        <dbReference type="Rhea" id="RHEA-COMP:9679"/>
        <dbReference type="ChEBI" id="CHEBI:30616"/>
        <dbReference type="ChEBI" id="CHEBI:33019"/>
        <dbReference type="ChEBI" id="CHEBI:35235"/>
        <dbReference type="ChEBI" id="CHEBI:78442"/>
        <dbReference type="ChEBI" id="CHEBI:78517"/>
        <dbReference type="ChEBI" id="CHEBI:456215"/>
        <dbReference type="EC" id="6.1.1.16"/>
    </reaction>
</comment>
<dbReference type="Pfam" id="PF09190">
    <property type="entry name" value="DALR_2"/>
    <property type="match status" value="1"/>
</dbReference>
<keyword evidence="7 13" id="KW-0547">Nucleotide-binding</keyword>
<keyword evidence="13" id="KW-0597">Phosphoprotein</keyword>
<dbReference type="InterPro" id="IPR014729">
    <property type="entry name" value="Rossmann-like_a/b/a_fold"/>
</dbReference>
<evidence type="ECO:0000256" key="13">
    <source>
        <dbReference type="HAMAP-Rule" id="MF_00041"/>
    </source>
</evidence>
<evidence type="ECO:0000256" key="1">
    <source>
        <dbReference type="ARBA" id="ARBA00004496"/>
    </source>
</evidence>
<dbReference type="InterPro" id="IPR015803">
    <property type="entry name" value="Cys-tRNA-ligase"/>
</dbReference>
<accession>A0A9C7GCS4</accession>
<feature type="binding site" evidence="13">
    <location>
        <position position="29"/>
    </location>
    <ligand>
        <name>Zn(2+)</name>
        <dbReference type="ChEBI" id="CHEBI:29105"/>
    </ligand>
</feature>
<dbReference type="InterPro" id="IPR024909">
    <property type="entry name" value="Cys-tRNA/MSH_ligase"/>
</dbReference>
<dbReference type="InterPro" id="IPR009080">
    <property type="entry name" value="tRNAsynth_Ia_anticodon-bd"/>
</dbReference>
<feature type="short sequence motif" description="'KMSKS' region" evidence="13">
    <location>
        <begin position="266"/>
        <end position="270"/>
    </location>
</feature>
<dbReference type="EMBL" id="CAKJTG010000027">
    <property type="protein sequence ID" value="CAG9610016.1"/>
    <property type="molecule type" value="Genomic_DNA"/>
</dbReference>
<dbReference type="FunFam" id="1.20.120.1910:FF:000002">
    <property type="entry name" value="Cysteine--tRNA ligase"/>
    <property type="match status" value="1"/>
</dbReference>
<evidence type="ECO:0000256" key="12">
    <source>
        <dbReference type="ARBA" id="ARBA00047398"/>
    </source>
</evidence>
<evidence type="ECO:0000256" key="10">
    <source>
        <dbReference type="ARBA" id="ARBA00022917"/>
    </source>
</evidence>
<keyword evidence="16" id="KW-1185">Reference proteome</keyword>
<dbReference type="GO" id="GO:0008270">
    <property type="term" value="F:zinc ion binding"/>
    <property type="evidence" value="ECO:0007669"/>
    <property type="project" value="UniProtKB-UniRule"/>
</dbReference>
<keyword evidence="8 13" id="KW-0862">Zinc</keyword>
<comment type="subunit">
    <text evidence="3 13">Monomer.</text>
</comment>
<comment type="caution">
    <text evidence="15">The sequence shown here is derived from an EMBL/GenBank/DDBJ whole genome shotgun (WGS) entry which is preliminary data.</text>
</comment>
<dbReference type="GO" id="GO:0006423">
    <property type="term" value="P:cysteinyl-tRNA aminoacylation"/>
    <property type="evidence" value="ECO:0007669"/>
    <property type="project" value="UniProtKB-UniRule"/>
</dbReference>
<keyword evidence="11 13" id="KW-0030">Aminoacyl-tRNA synthetase</keyword>
<feature type="short sequence motif" description="'HIGH' region" evidence="13">
    <location>
        <begin position="31"/>
        <end position="41"/>
    </location>
</feature>
<feature type="binding site" evidence="13">
    <location>
        <position position="238"/>
    </location>
    <ligand>
        <name>Zn(2+)</name>
        <dbReference type="ChEBI" id="CHEBI:29105"/>
    </ligand>
</feature>
<comment type="similarity">
    <text evidence="2 13">Belongs to the class-I aminoacyl-tRNA synthetase family.</text>
</comment>
<evidence type="ECO:0000256" key="4">
    <source>
        <dbReference type="ARBA" id="ARBA00022490"/>
    </source>
</evidence>
<evidence type="ECO:0000313" key="16">
    <source>
        <dbReference type="Proteomes" id="UP000789845"/>
    </source>
</evidence>
<dbReference type="AlphaFoldDB" id="A0A9C7GCS4"/>
<proteinExistence type="inferred from homology"/>
<feature type="domain" description="Cysteinyl-tRNA synthetase class Ia DALR" evidence="14">
    <location>
        <begin position="353"/>
        <end position="416"/>
    </location>
</feature>
<evidence type="ECO:0000256" key="9">
    <source>
        <dbReference type="ARBA" id="ARBA00022840"/>
    </source>
</evidence>
<sequence length="466" mass="54191">MAIKIYNTLTRKKEEFVPLEEGKVKMYVCGPTVYNYIHIGNARPAIVFDTVRRYFEFRGYDIKFISNFTDVDDKLIRAANELGSDVPTIAERFINAYHEDVSALGCKRADAHPRVMESIDIIIEFISKLIEKDFAYESEGDVYFRTRKFEGYGKLSHQSVDDLRLGARIEVGEKKQDALDFALWKAAKEGEISWESPWGKGRPGWHIECSAMAKKYLGDTIDIHAGGQDLTFPHHENEIAQSEAFSGKQFARYWMHNGYINIDNEKMSKSLGNFVLVHDIIKMHNPQVLRFFMLSVHYRNPINYSEELLENTAAAFDRIKTSYENLKHRREMSVNLNEQKQEWLEKIAALRNEFIDAMDDDFNTANAVSVLFELSKQANYYLLEKNTSIEVIDAFLKEMDELVTVLGLTLKDEELLDEDIEELIQKRIEARKNRDFQLSDQIRDQLKEMNIILEDTPQGTRWKRGF</sequence>
<keyword evidence="6 13" id="KW-0479">Metal-binding</keyword>
<protein>
    <recommendedName>
        <fullName evidence="13">Cysteine--tRNA ligase</fullName>
        <ecNumber evidence="13">6.1.1.16</ecNumber>
    </recommendedName>
    <alternativeName>
        <fullName evidence="13">Cysteinyl-tRNA synthetase</fullName>
        <shortName evidence="13">CysRS</shortName>
    </alternativeName>
</protein>
<dbReference type="RefSeq" id="WP_230498244.1">
    <property type="nucleotide sequence ID" value="NZ_CAKJTG010000027.1"/>
</dbReference>
<feature type="binding site" evidence="13">
    <location>
        <position position="234"/>
    </location>
    <ligand>
        <name>Zn(2+)</name>
        <dbReference type="ChEBI" id="CHEBI:29105"/>
    </ligand>
</feature>
<evidence type="ECO:0000256" key="8">
    <source>
        <dbReference type="ARBA" id="ARBA00022833"/>
    </source>
</evidence>
<dbReference type="HAMAP" id="MF_00041">
    <property type="entry name" value="Cys_tRNA_synth"/>
    <property type="match status" value="1"/>
</dbReference>
<dbReference type="PRINTS" id="PR00983">
    <property type="entry name" value="TRNASYNTHCYS"/>
</dbReference>
<feature type="modified residue" description="Phosphoserine" evidence="13">
    <location>
        <position position="270"/>
    </location>
</feature>
<dbReference type="Gene3D" id="1.20.120.1910">
    <property type="entry name" value="Cysteine-tRNA ligase, C-terminal anti-codon recognition domain"/>
    <property type="match status" value="1"/>
</dbReference>
<dbReference type="PANTHER" id="PTHR10890">
    <property type="entry name" value="CYSTEINYL-TRNA SYNTHETASE"/>
    <property type="match status" value="1"/>
</dbReference>
<dbReference type="EC" id="6.1.1.16" evidence="13"/>
<keyword evidence="5 13" id="KW-0436">Ligase</keyword>
<evidence type="ECO:0000256" key="7">
    <source>
        <dbReference type="ARBA" id="ARBA00022741"/>
    </source>
</evidence>
<dbReference type="SMART" id="SM00840">
    <property type="entry name" value="DALR_2"/>
    <property type="match status" value="1"/>
</dbReference>
<dbReference type="GO" id="GO:0004817">
    <property type="term" value="F:cysteine-tRNA ligase activity"/>
    <property type="evidence" value="ECO:0007669"/>
    <property type="project" value="UniProtKB-UniRule"/>
</dbReference>
<dbReference type="SUPFAM" id="SSF52374">
    <property type="entry name" value="Nucleotidylyl transferase"/>
    <property type="match status" value="1"/>
</dbReference>
<dbReference type="InterPro" id="IPR015273">
    <property type="entry name" value="Cys-tRNA-synt_Ia_DALR"/>
</dbReference>
<keyword evidence="10 13" id="KW-0648">Protein biosynthesis</keyword>
<keyword evidence="9 13" id="KW-0067">ATP-binding</keyword>
<evidence type="ECO:0000256" key="6">
    <source>
        <dbReference type="ARBA" id="ARBA00022723"/>
    </source>
</evidence>
<dbReference type="InterPro" id="IPR032678">
    <property type="entry name" value="tRNA-synt_1_cat_dom"/>
</dbReference>
<feature type="binding site" evidence="13">
    <location>
        <position position="269"/>
    </location>
    <ligand>
        <name>ATP</name>
        <dbReference type="ChEBI" id="CHEBI:30616"/>
    </ligand>
</feature>
<name>A0A9C7GCS4_9BACI</name>
<dbReference type="Gene3D" id="3.40.50.620">
    <property type="entry name" value="HUPs"/>
    <property type="match status" value="1"/>
</dbReference>
<evidence type="ECO:0000313" key="15">
    <source>
        <dbReference type="EMBL" id="CAG9610016.1"/>
    </source>
</evidence>
<dbReference type="PANTHER" id="PTHR10890:SF3">
    <property type="entry name" value="CYSTEINE--TRNA LIGASE, CYTOPLASMIC"/>
    <property type="match status" value="1"/>
</dbReference>
<evidence type="ECO:0000256" key="5">
    <source>
        <dbReference type="ARBA" id="ARBA00022598"/>
    </source>
</evidence>
<dbReference type="Pfam" id="PF01406">
    <property type="entry name" value="tRNA-synt_1e"/>
    <property type="match status" value="1"/>
</dbReference>
<dbReference type="GO" id="GO:0005829">
    <property type="term" value="C:cytosol"/>
    <property type="evidence" value="ECO:0007669"/>
    <property type="project" value="TreeGrafter"/>
</dbReference>